<evidence type="ECO:0000313" key="2">
    <source>
        <dbReference type="Proteomes" id="UP000015106"/>
    </source>
</evidence>
<dbReference type="Gramene" id="TuG1812G0400002164.01.T01">
    <property type="protein sequence ID" value="TuG1812G0400002164.01.T01"/>
    <property type="gene ID" value="TuG1812G0400002164.01"/>
</dbReference>
<reference evidence="1" key="2">
    <citation type="submission" date="2018-03" db="EMBL/GenBank/DDBJ databases">
        <title>The Triticum urartu genome reveals the dynamic nature of wheat genome evolution.</title>
        <authorList>
            <person name="Ling H."/>
            <person name="Ma B."/>
            <person name="Shi X."/>
            <person name="Liu H."/>
            <person name="Dong L."/>
            <person name="Sun H."/>
            <person name="Cao Y."/>
            <person name="Gao Q."/>
            <person name="Zheng S."/>
            <person name="Li Y."/>
            <person name="Yu Y."/>
            <person name="Du H."/>
            <person name="Qi M."/>
            <person name="Li Y."/>
            <person name="Yu H."/>
            <person name="Cui Y."/>
            <person name="Wang N."/>
            <person name="Chen C."/>
            <person name="Wu H."/>
            <person name="Zhao Y."/>
            <person name="Zhang J."/>
            <person name="Li Y."/>
            <person name="Zhou W."/>
            <person name="Zhang B."/>
            <person name="Hu W."/>
            <person name="Eijk M."/>
            <person name="Tang J."/>
            <person name="Witsenboer H."/>
            <person name="Zhao S."/>
            <person name="Li Z."/>
            <person name="Zhang A."/>
            <person name="Wang D."/>
            <person name="Liang C."/>
        </authorList>
    </citation>
    <scope>NUCLEOTIDE SEQUENCE [LARGE SCALE GENOMIC DNA]</scope>
    <source>
        <strain evidence="1">cv. G1812</strain>
    </source>
</reference>
<reference evidence="1" key="3">
    <citation type="submission" date="2022-06" db="UniProtKB">
        <authorList>
            <consortium name="EnsemblPlants"/>
        </authorList>
    </citation>
    <scope>IDENTIFICATION</scope>
</reference>
<reference evidence="2" key="1">
    <citation type="journal article" date="2013" name="Nature">
        <title>Draft genome of the wheat A-genome progenitor Triticum urartu.</title>
        <authorList>
            <person name="Ling H.Q."/>
            <person name="Zhao S."/>
            <person name="Liu D."/>
            <person name="Wang J."/>
            <person name="Sun H."/>
            <person name="Zhang C."/>
            <person name="Fan H."/>
            <person name="Li D."/>
            <person name="Dong L."/>
            <person name="Tao Y."/>
            <person name="Gao C."/>
            <person name="Wu H."/>
            <person name="Li Y."/>
            <person name="Cui Y."/>
            <person name="Guo X."/>
            <person name="Zheng S."/>
            <person name="Wang B."/>
            <person name="Yu K."/>
            <person name="Liang Q."/>
            <person name="Yang W."/>
            <person name="Lou X."/>
            <person name="Chen J."/>
            <person name="Feng M."/>
            <person name="Jian J."/>
            <person name="Zhang X."/>
            <person name="Luo G."/>
            <person name="Jiang Y."/>
            <person name="Liu J."/>
            <person name="Wang Z."/>
            <person name="Sha Y."/>
            <person name="Zhang B."/>
            <person name="Wu H."/>
            <person name="Tang D."/>
            <person name="Shen Q."/>
            <person name="Xue P."/>
            <person name="Zou S."/>
            <person name="Wang X."/>
            <person name="Liu X."/>
            <person name="Wang F."/>
            <person name="Yang Y."/>
            <person name="An X."/>
            <person name="Dong Z."/>
            <person name="Zhang K."/>
            <person name="Zhang X."/>
            <person name="Luo M.C."/>
            <person name="Dvorak J."/>
            <person name="Tong Y."/>
            <person name="Wang J."/>
            <person name="Yang H."/>
            <person name="Li Z."/>
            <person name="Wang D."/>
            <person name="Zhang A."/>
            <person name="Wang J."/>
        </authorList>
    </citation>
    <scope>NUCLEOTIDE SEQUENCE</scope>
    <source>
        <strain evidence="2">cv. G1812</strain>
    </source>
</reference>
<protein>
    <submittedName>
        <fullName evidence="1">Uncharacterized protein</fullName>
    </submittedName>
</protein>
<name>A0A8R7Q581_TRIUA</name>
<organism evidence="1 2">
    <name type="scientific">Triticum urartu</name>
    <name type="common">Red wild einkorn</name>
    <name type="synonym">Crithodium urartu</name>
    <dbReference type="NCBI Taxonomy" id="4572"/>
    <lineage>
        <taxon>Eukaryota</taxon>
        <taxon>Viridiplantae</taxon>
        <taxon>Streptophyta</taxon>
        <taxon>Embryophyta</taxon>
        <taxon>Tracheophyta</taxon>
        <taxon>Spermatophyta</taxon>
        <taxon>Magnoliopsida</taxon>
        <taxon>Liliopsida</taxon>
        <taxon>Poales</taxon>
        <taxon>Poaceae</taxon>
        <taxon>BOP clade</taxon>
        <taxon>Pooideae</taxon>
        <taxon>Triticodae</taxon>
        <taxon>Triticeae</taxon>
        <taxon>Triticinae</taxon>
        <taxon>Triticum</taxon>
    </lineage>
</organism>
<keyword evidence="2" id="KW-1185">Reference proteome</keyword>
<dbReference type="AlphaFoldDB" id="A0A8R7Q581"/>
<evidence type="ECO:0000313" key="1">
    <source>
        <dbReference type="EnsemblPlants" id="TuG1812G0400002164.01.T01"/>
    </source>
</evidence>
<dbReference type="Proteomes" id="UP000015106">
    <property type="component" value="Chromosome 4"/>
</dbReference>
<dbReference type="EnsemblPlants" id="TuG1812G0400002164.01.T01">
    <property type="protein sequence ID" value="TuG1812G0400002164.01.T01"/>
    <property type="gene ID" value="TuG1812G0400002164.01"/>
</dbReference>
<proteinExistence type="predicted"/>
<sequence length="141" mass="15103">RPRARVIAAASSAGTRRWPRARGEAQARRRLEQVHSPANFVPAVVPVAPTVRDMASSGDPAPIITTSPRGSLRFRIHSRAQLPIAHEASSSRRHPLLLGVTAAALSAWPAPAWRWSAIFLAATSSPACHFPNPGTKERSPG</sequence>
<accession>A0A8R7Q581</accession>